<proteinExistence type="predicted"/>
<evidence type="ECO:0000313" key="1">
    <source>
        <dbReference type="EMBL" id="SFS41940.1"/>
    </source>
</evidence>
<accession>A0A1I6PP97</accession>
<gene>
    <name evidence="1" type="ORF">SAMN04488050_101673</name>
</gene>
<evidence type="ECO:0000313" key="2">
    <source>
        <dbReference type="Proteomes" id="UP000199392"/>
    </source>
</evidence>
<dbReference type="EMBL" id="FOZW01000001">
    <property type="protein sequence ID" value="SFS41940.1"/>
    <property type="molecule type" value="Genomic_DNA"/>
</dbReference>
<dbReference type="AlphaFoldDB" id="A0A1I6PP97"/>
<dbReference type="Proteomes" id="UP000199392">
    <property type="component" value="Unassembled WGS sequence"/>
</dbReference>
<organism evidence="1 2">
    <name type="scientific">Alloyangia pacifica</name>
    <dbReference type="NCBI Taxonomy" id="311180"/>
    <lineage>
        <taxon>Bacteria</taxon>
        <taxon>Pseudomonadati</taxon>
        <taxon>Pseudomonadota</taxon>
        <taxon>Alphaproteobacteria</taxon>
        <taxon>Rhodobacterales</taxon>
        <taxon>Roseobacteraceae</taxon>
        <taxon>Alloyangia</taxon>
    </lineage>
</organism>
<keyword evidence="2" id="KW-1185">Reference proteome</keyword>
<sequence>MKPRVFHASQVMVGGEASADERLIVMGYAAHGRDLFVFTDGWVTIVTSDGYYTSARIVSMEEAIAHALALQAEED</sequence>
<dbReference type="RefSeq" id="WP_092421754.1">
    <property type="nucleotide sequence ID" value="NZ_FNCL01000002.1"/>
</dbReference>
<dbReference type="STRING" id="311180.SAMN04488050_101673"/>
<name>A0A1I6PP97_9RHOB</name>
<reference evidence="2" key="1">
    <citation type="submission" date="2016-10" db="EMBL/GenBank/DDBJ databases">
        <authorList>
            <person name="Varghese N."/>
            <person name="Submissions S."/>
        </authorList>
    </citation>
    <scope>NUCLEOTIDE SEQUENCE [LARGE SCALE GENOMIC DNA]</scope>
    <source>
        <strain evidence="2">DSM 26894</strain>
    </source>
</reference>
<protein>
    <submittedName>
        <fullName evidence="1">Uncharacterized protein</fullName>
    </submittedName>
</protein>